<feature type="region of interest" description="Disordered" evidence="6">
    <location>
        <begin position="237"/>
        <end position="259"/>
    </location>
</feature>
<evidence type="ECO:0000256" key="1">
    <source>
        <dbReference type="ARBA" id="ARBA00009991"/>
    </source>
</evidence>
<dbReference type="PANTHER" id="PTHR21367:SF1">
    <property type="entry name" value="ARGINYL-TRNA--PROTEIN TRANSFERASE 1"/>
    <property type="match status" value="1"/>
</dbReference>
<comment type="similarity">
    <text evidence="1">Belongs to the R-transferase family.</text>
</comment>
<sequence>MANRSKNEASSSRRSSNRGESIVVDVGKRKGSCGYCKSGGCTSFTHGLWADSITVDDYQVMADLLDRGWRRSGAFLYKPEMERTCCPSYTIRLKSDDFVPSKEQLRVLRRMQRFLDGMLNVKKPHPLMDEQNTCKQSRGSSSEEVSSLVTKKSCSENSEEKNKEEQLMHYLSNQIDNVVCACAGSGEFPSNIQLPKASVKKVSLAKRKHIEGSESLLYTSSISFQIVAALRRSKSTEKDANELGLSGDAVDQNGQSSELSPNTVAEKLAHSLNQLGEDSGFLIRACNGHLNFYSVTGKPSLGEGSTTVDASRCSPKGSGGKCSFVENNLHLPQKRRRFEIHLKRSSFDPEEYALYRRYQIKVHNEKPDQVKESSYKSFLVDTPIIFVPPSGDSTVPPCGFGSFHQQYVMDGKLVAVGVVDILPRCLSSKYLFWDPDFAFLSLGKYSALKEIDWVKENQLHCPSLQYYYLGYYIHSCRKMRYKAAYHPSELLCPVRYQWVPFAIAKPLLDKKKYVVLSDFPSLQNGECSPNQVPENVIEQQHHDPNQENSSLILSDEDEDMAEAEFDAYDDDSEIETTDLTDDEITDGDVSNTMIDLDGLRFRFRDLQRNIDPEKKDFLELQLHRYKRVVGPKLLERMIYSLRSRTFPEIKVIAKRRHRRMLCLSSFWACFLDPHSK</sequence>
<dbReference type="InterPro" id="IPR007472">
    <property type="entry name" value="N-end_Aminoacyl_Trfase_C"/>
</dbReference>
<dbReference type="EC" id="2.3.2.8" evidence="2"/>
<dbReference type="OMA" id="SDRMVYS"/>
<dbReference type="GO" id="GO:0010498">
    <property type="term" value="P:proteasomal protein catabolic process"/>
    <property type="evidence" value="ECO:0000318"/>
    <property type="project" value="GO_Central"/>
</dbReference>
<evidence type="ECO:0000256" key="2">
    <source>
        <dbReference type="ARBA" id="ARBA00012025"/>
    </source>
</evidence>
<dbReference type="eggNOG" id="KOG1193">
    <property type="taxonomic scope" value="Eukaryota"/>
</dbReference>
<feature type="domain" description="N-end aminoacyl transferase N-terminal" evidence="7">
    <location>
        <begin position="32"/>
        <end position="104"/>
    </location>
</feature>
<evidence type="ECO:0000256" key="5">
    <source>
        <dbReference type="ARBA" id="ARBA00023315"/>
    </source>
</evidence>
<dbReference type="InterPro" id="IPR030700">
    <property type="entry name" value="N-end_Aminoacyl_Trfase"/>
</dbReference>
<dbReference type="Proteomes" id="UP000189703">
    <property type="component" value="Unplaced"/>
</dbReference>
<keyword evidence="5" id="KW-0012">Acyltransferase</keyword>
<gene>
    <name evidence="10 11" type="primary">LOC104596942</name>
</gene>
<dbReference type="InterPro" id="IPR016181">
    <property type="entry name" value="Acyl_CoA_acyltransferase"/>
</dbReference>
<dbReference type="KEGG" id="nnu:104596942"/>
<protein>
    <recommendedName>
        <fullName evidence="2">arginyltransferase</fullName>
        <ecNumber evidence="2">2.3.2.8</ecNumber>
    </recommendedName>
</protein>
<dbReference type="RefSeq" id="XP_010256560.1">
    <property type="nucleotide sequence ID" value="XM_010258258.2"/>
</dbReference>
<dbReference type="AlphaFoldDB" id="A0A1U8A5D0"/>
<feature type="region of interest" description="Disordered" evidence="6">
    <location>
        <begin position="1"/>
        <end position="21"/>
    </location>
</feature>
<dbReference type="GO" id="GO:0004057">
    <property type="term" value="F:arginyl-tRNA--protein transferase activity"/>
    <property type="evidence" value="ECO:0000318"/>
    <property type="project" value="GO_Central"/>
</dbReference>
<evidence type="ECO:0000256" key="4">
    <source>
        <dbReference type="ARBA" id="ARBA00022786"/>
    </source>
</evidence>
<dbReference type="InterPro" id="IPR017137">
    <property type="entry name" value="Arg-tRNA-P_Trfase_1_euk"/>
</dbReference>
<dbReference type="PIRSF" id="PIRSF037207">
    <property type="entry name" value="ATE1_euk"/>
    <property type="match status" value="1"/>
</dbReference>
<keyword evidence="3 10" id="KW-0808">Transferase</keyword>
<dbReference type="PANTHER" id="PTHR21367">
    <property type="entry name" value="ARGININE-TRNA-PROTEIN TRANSFERASE 1"/>
    <property type="match status" value="1"/>
</dbReference>
<name>A0A1U8A5D0_NELNU</name>
<keyword evidence="4" id="KW-0833">Ubl conjugation pathway</keyword>
<dbReference type="InterPro" id="IPR007471">
    <property type="entry name" value="N-end_Aminoacyl_Trfase_N"/>
</dbReference>
<dbReference type="GeneID" id="104596942"/>
<feature type="compositionally biased region" description="Low complexity" evidence="6">
    <location>
        <begin position="140"/>
        <end position="156"/>
    </location>
</feature>
<evidence type="ECO:0000313" key="10">
    <source>
        <dbReference type="RefSeq" id="XP_010256560.1"/>
    </source>
</evidence>
<feature type="compositionally biased region" description="Polar residues" evidence="6">
    <location>
        <begin position="130"/>
        <end position="139"/>
    </location>
</feature>
<keyword evidence="9" id="KW-1185">Reference proteome</keyword>
<feature type="region of interest" description="Disordered" evidence="6">
    <location>
        <begin position="126"/>
        <end position="160"/>
    </location>
</feature>
<dbReference type="RefSeq" id="XP_010256561.1">
    <property type="nucleotide sequence ID" value="XM_010258259.2"/>
</dbReference>
<reference evidence="10 11" key="1">
    <citation type="submission" date="2025-04" db="UniProtKB">
        <authorList>
            <consortium name="RefSeq"/>
        </authorList>
    </citation>
    <scope>IDENTIFICATION</scope>
</reference>
<proteinExistence type="inferred from homology"/>
<evidence type="ECO:0000256" key="3">
    <source>
        <dbReference type="ARBA" id="ARBA00022679"/>
    </source>
</evidence>
<dbReference type="Pfam" id="PF04376">
    <property type="entry name" value="ATE_N"/>
    <property type="match status" value="1"/>
</dbReference>
<dbReference type="GO" id="GO:0005737">
    <property type="term" value="C:cytoplasm"/>
    <property type="evidence" value="ECO:0000318"/>
    <property type="project" value="GO_Central"/>
</dbReference>
<dbReference type="OrthoDB" id="74183at2759"/>
<evidence type="ECO:0000259" key="7">
    <source>
        <dbReference type="Pfam" id="PF04376"/>
    </source>
</evidence>
<feature type="domain" description="N-end rule aminoacyl transferase C-terminal" evidence="8">
    <location>
        <begin position="350"/>
        <end position="492"/>
    </location>
</feature>
<dbReference type="SUPFAM" id="SSF55729">
    <property type="entry name" value="Acyl-CoA N-acyltransferases (Nat)"/>
    <property type="match status" value="1"/>
</dbReference>
<evidence type="ECO:0000259" key="8">
    <source>
        <dbReference type="Pfam" id="PF04377"/>
    </source>
</evidence>
<evidence type="ECO:0000313" key="9">
    <source>
        <dbReference type="Proteomes" id="UP000189703"/>
    </source>
</evidence>
<accession>A0A1U8A5D0</accession>
<evidence type="ECO:0000256" key="6">
    <source>
        <dbReference type="SAM" id="MobiDB-lite"/>
    </source>
</evidence>
<dbReference type="STRING" id="4432.A0A1U8A5D0"/>
<organism evidence="9 10">
    <name type="scientific">Nelumbo nucifera</name>
    <name type="common">Sacred lotus</name>
    <dbReference type="NCBI Taxonomy" id="4432"/>
    <lineage>
        <taxon>Eukaryota</taxon>
        <taxon>Viridiplantae</taxon>
        <taxon>Streptophyta</taxon>
        <taxon>Embryophyta</taxon>
        <taxon>Tracheophyta</taxon>
        <taxon>Spermatophyta</taxon>
        <taxon>Magnoliopsida</taxon>
        <taxon>Proteales</taxon>
        <taxon>Nelumbonaceae</taxon>
        <taxon>Nelumbo</taxon>
    </lineage>
</organism>
<evidence type="ECO:0000313" key="11">
    <source>
        <dbReference type="RefSeq" id="XP_010256561.1"/>
    </source>
</evidence>
<dbReference type="Pfam" id="PF04377">
    <property type="entry name" value="ATE_C"/>
    <property type="match status" value="1"/>
</dbReference>